<reference evidence="2 3" key="1">
    <citation type="submission" date="2020-04" db="EMBL/GenBank/DDBJ databases">
        <title>MicrobeNet Type strains.</title>
        <authorList>
            <person name="Nicholson A.C."/>
        </authorList>
    </citation>
    <scope>NUCLEOTIDE SEQUENCE [LARGE SCALE GENOMIC DNA]</scope>
    <source>
        <strain evidence="2 3">ATCC 23612</strain>
    </source>
</reference>
<dbReference type="AlphaFoldDB" id="A0A7X6RQ67"/>
<evidence type="ECO:0000313" key="3">
    <source>
        <dbReference type="Proteomes" id="UP000553209"/>
    </source>
</evidence>
<dbReference type="InterPro" id="IPR029016">
    <property type="entry name" value="GAF-like_dom_sf"/>
</dbReference>
<name>A0A7X6RQ67_9ACTN</name>
<dbReference type="Gene3D" id="3.30.450.40">
    <property type="match status" value="1"/>
</dbReference>
<evidence type="ECO:0000259" key="1">
    <source>
        <dbReference type="PROSITE" id="PS50112"/>
    </source>
</evidence>
<evidence type="ECO:0000313" key="2">
    <source>
        <dbReference type="EMBL" id="NKY98363.1"/>
    </source>
</evidence>
<dbReference type="InterPro" id="IPR035965">
    <property type="entry name" value="PAS-like_dom_sf"/>
</dbReference>
<accession>A0A7X6RQ67</accession>
<dbReference type="SUPFAM" id="SSF55781">
    <property type="entry name" value="GAF domain-like"/>
    <property type="match status" value="1"/>
</dbReference>
<dbReference type="SUPFAM" id="SSF55785">
    <property type="entry name" value="PYP-like sensor domain (PAS domain)"/>
    <property type="match status" value="1"/>
</dbReference>
<dbReference type="Pfam" id="PF13185">
    <property type="entry name" value="GAF_2"/>
    <property type="match status" value="1"/>
</dbReference>
<comment type="caution">
    <text evidence="2">The sequence shown here is derived from an EMBL/GenBank/DDBJ whole genome shotgun (WGS) entry which is preliminary data.</text>
</comment>
<dbReference type="PROSITE" id="PS50112">
    <property type="entry name" value="PAS"/>
    <property type="match status" value="1"/>
</dbReference>
<feature type="domain" description="PAS" evidence="1">
    <location>
        <begin position="75"/>
        <end position="145"/>
    </location>
</feature>
<gene>
    <name evidence="2" type="ORF">HGB44_11965</name>
</gene>
<protein>
    <submittedName>
        <fullName evidence="2">GAF domain-containing protein</fullName>
    </submittedName>
</protein>
<dbReference type="InterPro" id="IPR000014">
    <property type="entry name" value="PAS"/>
</dbReference>
<dbReference type="EMBL" id="JAAXPG010000009">
    <property type="protein sequence ID" value="NKY98363.1"/>
    <property type="molecule type" value="Genomic_DNA"/>
</dbReference>
<organism evidence="2 3">
    <name type="scientific">Nocardiopsis alborubida</name>
    <dbReference type="NCBI Taxonomy" id="146802"/>
    <lineage>
        <taxon>Bacteria</taxon>
        <taxon>Bacillati</taxon>
        <taxon>Actinomycetota</taxon>
        <taxon>Actinomycetes</taxon>
        <taxon>Streptosporangiales</taxon>
        <taxon>Nocardiopsidaceae</taxon>
        <taxon>Nocardiopsis</taxon>
    </lineage>
</organism>
<dbReference type="RefSeq" id="WP_061081871.1">
    <property type="nucleotide sequence ID" value="NZ_JAAXPG010000009.1"/>
</dbReference>
<sequence>MSENLAGLQREITALGERIAALRNTHTMYPDDAQGTAEAALAELEYAERLLGDAGAELARAHAQPEPRRQGDDGDRALLRAMFQELSVPTVLLDHEGYIRRINNSGAARLGSAPGYLTGKPFAHFVDLRKRAAMQSWLAAVLRGDGDAALESRLAQRGWAEDVHLTLTRLELPTEPNPLVLVAMSPPMNGVEEEGPAPLETEVEDQVVVLAARRLDVLTRMTRLLLRSAGPGGAGKPLALADAADLLADSYADWVVVDVCDLPISSDAPRRAVVAGPADALPAQREAVASAAPGDSDIPGEVLERGQSLLFPLIEDEAVLGHAPSGAPLLSMLGAGSLLSVPLRGSRGVRGALTLIRRSNRGSFRLADLGLIEEIGEHIGLALPPRPCSP</sequence>
<keyword evidence="3" id="KW-1185">Reference proteome</keyword>
<proteinExistence type="predicted"/>
<dbReference type="InterPro" id="IPR013656">
    <property type="entry name" value="PAS_4"/>
</dbReference>
<dbReference type="Pfam" id="PF08448">
    <property type="entry name" value="PAS_4"/>
    <property type="match status" value="1"/>
</dbReference>
<dbReference type="Gene3D" id="3.30.450.20">
    <property type="entry name" value="PAS domain"/>
    <property type="match status" value="1"/>
</dbReference>
<dbReference type="Proteomes" id="UP000553209">
    <property type="component" value="Unassembled WGS sequence"/>
</dbReference>
<dbReference type="SMART" id="SM00091">
    <property type="entry name" value="PAS"/>
    <property type="match status" value="1"/>
</dbReference>
<dbReference type="InterPro" id="IPR003018">
    <property type="entry name" value="GAF"/>
</dbReference>